<keyword evidence="6 7" id="KW-0472">Membrane</keyword>
<feature type="transmembrane region" description="Helical" evidence="7">
    <location>
        <begin position="160"/>
        <end position="187"/>
    </location>
</feature>
<dbReference type="EMBL" id="PDKN01000006">
    <property type="protein sequence ID" value="RXJ56198.1"/>
    <property type="molecule type" value="Genomic_DNA"/>
</dbReference>
<evidence type="ECO:0000256" key="4">
    <source>
        <dbReference type="ARBA" id="ARBA00022692"/>
    </source>
</evidence>
<dbReference type="InterPro" id="IPR002751">
    <property type="entry name" value="CbiM/NikMN"/>
</dbReference>
<keyword evidence="4 7" id="KW-0812">Transmembrane</keyword>
<protein>
    <submittedName>
        <fullName evidence="8">Cobalamin biosynthesis protein</fullName>
    </submittedName>
</protein>
<evidence type="ECO:0000256" key="2">
    <source>
        <dbReference type="ARBA" id="ARBA00022448"/>
    </source>
</evidence>
<keyword evidence="9" id="KW-1185">Reference proteome</keyword>
<name>A0A4Q0XR85_9BACT</name>
<gene>
    <name evidence="8" type="ORF">CRV04_09130</name>
</gene>
<reference evidence="8 9" key="1">
    <citation type="submission" date="2017-10" db="EMBL/GenBank/DDBJ databases">
        <title>Genomics of the genus Arcobacter.</title>
        <authorList>
            <person name="Perez-Cataluna A."/>
            <person name="Figueras M.J."/>
        </authorList>
    </citation>
    <scope>NUCLEOTIDE SEQUENCE [LARGE SCALE GENOMIC DNA]</scope>
    <source>
        <strain evidence="8 9">CECT 8987</strain>
    </source>
</reference>
<keyword evidence="3" id="KW-1003">Cell membrane</keyword>
<organism evidence="8 9">
    <name type="scientific">Candidatus Marinarcus aquaticus</name>
    <dbReference type="NCBI Taxonomy" id="2044504"/>
    <lineage>
        <taxon>Bacteria</taxon>
        <taxon>Pseudomonadati</taxon>
        <taxon>Campylobacterota</taxon>
        <taxon>Epsilonproteobacteria</taxon>
        <taxon>Campylobacterales</taxon>
        <taxon>Arcobacteraceae</taxon>
        <taxon>Candidatus Marinarcus</taxon>
    </lineage>
</organism>
<dbReference type="Gene3D" id="1.10.1760.20">
    <property type="match status" value="1"/>
</dbReference>
<feature type="transmembrane region" description="Helical" evidence="7">
    <location>
        <begin position="63"/>
        <end position="91"/>
    </location>
</feature>
<feature type="transmembrane region" description="Helical" evidence="7">
    <location>
        <begin position="37"/>
        <end position="56"/>
    </location>
</feature>
<accession>A0A4Q0XR85</accession>
<dbReference type="PANTHER" id="PTHR34229:SF1">
    <property type="entry name" value="METAL TRANSPORT PROTEIN HI_1621-RELATED"/>
    <property type="match status" value="1"/>
</dbReference>
<dbReference type="RefSeq" id="WP_128996539.1">
    <property type="nucleotide sequence ID" value="NZ_PDKN01000006.1"/>
</dbReference>
<sequence>MHIADGVLTLEATAAVSAVSIYVLYKALKEIPEEKITLTAACSAMFFLASFIHIPLGVTQIHLLLVGVIGVLIGRSAFLAIAVALILQALLLGYGGMVSVGVNLFIMAAPAWIVYELYRCAWMQNLNQKIRFFLVGFLGAFFSTVLLTAILYFSKEEYEWAAYTIFSVNIITMFIEGIISMFLLLFIQKTYSNILKV</sequence>
<dbReference type="NCBIfam" id="NF004909">
    <property type="entry name" value="PRK06265.2-5"/>
    <property type="match status" value="1"/>
</dbReference>
<evidence type="ECO:0000256" key="3">
    <source>
        <dbReference type="ARBA" id="ARBA00022475"/>
    </source>
</evidence>
<proteinExistence type="predicted"/>
<feature type="transmembrane region" description="Helical" evidence="7">
    <location>
        <begin position="130"/>
        <end position="154"/>
    </location>
</feature>
<evidence type="ECO:0000256" key="7">
    <source>
        <dbReference type="SAM" id="Phobius"/>
    </source>
</evidence>
<comment type="subcellular location">
    <subcellularLocation>
        <location evidence="1">Cell membrane</location>
        <topology evidence="1">Multi-pass membrane protein</topology>
    </subcellularLocation>
</comment>
<comment type="caution">
    <text evidence="8">The sequence shown here is derived from an EMBL/GenBank/DDBJ whole genome shotgun (WGS) entry which is preliminary data.</text>
</comment>
<dbReference type="OrthoDB" id="9792317at2"/>
<feature type="transmembrane region" description="Helical" evidence="7">
    <location>
        <begin position="97"/>
        <end position="118"/>
    </location>
</feature>
<evidence type="ECO:0000256" key="6">
    <source>
        <dbReference type="ARBA" id="ARBA00023136"/>
    </source>
</evidence>
<keyword evidence="5 7" id="KW-1133">Transmembrane helix</keyword>
<evidence type="ECO:0000313" key="8">
    <source>
        <dbReference type="EMBL" id="RXJ56198.1"/>
    </source>
</evidence>
<dbReference type="PANTHER" id="PTHR34229">
    <property type="entry name" value="METAL TRANSPORT PROTEIN HI_1621-RELATED"/>
    <property type="match status" value="1"/>
</dbReference>
<dbReference type="Proteomes" id="UP000290657">
    <property type="component" value="Unassembled WGS sequence"/>
</dbReference>
<dbReference type="GO" id="GO:0005886">
    <property type="term" value="C:plasma membrane"/>
    <property type="evidence" value="ECO:0007669"/>
    <property type="project" value="UniProtKB-SubCell"/>
</dbReference>
<feature type="transmembrane region" description="Helical" evidence="7">
    <location>
        <begin position="7"/>
        <end position="25"/>
    </location>
</feature>
<dbReference type="GO" id="GO:0000041">
    <property type="term" value="P:transition metal ion transport"/>
    <property type="evidence" value="ECO:0007669"/>
    <property type="project" value="InterPro"/>
</dbReference>
<evidence type="ECO:0000256" key="5">
    <source>
        <dbReference type="ARBA" id="ARBA00022989"/>
    </source>
</evidence>
<dbReference type="Pfam" id="PF01891">
    <property type="entry name" value="CbiM"/>
    <property type="match status" value="1"/>
</dbReference>
<keyword evidence="2" id="KW-0813">Transport</keyword>
<evidence type="ECO:0000313" key="9">
    <source>
        <dbReference type="Proteomes" id="UP000290657"/>
    </source>
</evidence>
<evidence type="ECO:0000256" key="1">
    <source>
        <dbReference type="ARBA" id="ARBA00004651"/>
    </source>
</evidence>
<dbReference type="AlphaFoldDB" id="A0A4Q0XR85"/>